<comment type="cofactor">
    <cofactor evidence="2">
        <name>Fe(2+)</name>
        <dbReference type="ChEBI" id="CHEBI:29033"/>
    </cofactor>
    <text evidence="2">Binds 1 Fe(2+) ion.</text>
</comment>
<dbReference type="SUPFAM" id="SSF56420">
    <property type="entry name" value="Peptide deformylase"/>
    <property type="match status" value="1"/>
</dbReference>
<dbReference type="HAMAP" id="MF_00163">
    <property type="entry name" value="Pep_deformylase"/>
    <property type="match status" value="1"/>
</dbReference>
<comment type="caution">
    <text evidence="3">The sequence shown here is derived from an EMBL/GenBank/DDBJ whole genome shotgun (WGS) entry which is preliminary data.</text>
</comment>
<comment type="similarity">
    <text evidence="1 2">Belongs to the polypeptide deformylase family.</text>
</comment>
<keyword evidence="2 3" id="KW-0378">Hydrolase</keyword>
<dbReference type="Gene3D" id="3.90.45.10">
    <property type="entry name" value="Peptide deformylase"/>
    <property type="match status" value="1"/>
</dbReference>
<dbReference type="RefSeq" id="WP_400188567.1">
    <property type="nucleotide sequence ID" value="NZ_JBGORX010000009.1"/>
</dbReference>
<dbReference type="EC" id="3.5.1.88" evidence="2"/>
<organism evidence="3 4">
    <name type="scientific">Legionella lytica</name>
    <dbReference type="NCBI Taxonomy" id="96232"/>
    <lineage>
        <taxon>Bacteria</taxon>
        <taxon>Pseudomonadati</taxon>
        <taxon>Pseudomonadota</taxon>
        <taxon>Gammaproteobacteria</taxon>
        <taxon>Legionellales</taxon>
        <taxon>Legionellaceae</taxon>
        <taxon>Legionella</taxon>
    </lineage>
</organism>
<dbReference type="PANTHER" id="PTHR10458:SF22">
    <property type="entry name" value="PEPTIDE DEFORMYLASE"/>
    <property type="match status" value="1"/>
</dbReference>
<accession>A0ABW8DAL9</accession>
<name>A0ABW8DAL9_9GAMM</name>
<comment type="catalytic activity">
    <reaction evidence="2">
        <text>N-terminal N-formyl-L-methionyl-[peptide] + H2O = N-terminal L-methionyl-[peptide] + formate</text>
        <dbReference type="Rhea" id="RHEA:24420"/>
        <dbReference type="Rhea" id="RHEA-COMP:10639"/>
        <dbReference type="Rhea" id="RHEA-COMP:10640"/>
        <dbReference type="ChEBI" id="CHEBI:15377"/>
        <dbReference type="ChEBI" id="CHEBI:15740"/>
        <dbReference type="ChEBI" id="CHEBI:49298"/>
        <dbReference type="ChEBI" id="CHEBI:64731"/>
        <dbReference type="EC" id="3.5.1.88"/>
    </reaction>
</comment>
<dbReference type="Proteomes" id="UP001615550">
    <property type="component" value="Unassembled WGS sequence"/>
</dbReference>
<dbReference type="PIRSF" id="PIRSF004749">
    <property type="entry name" value="Pep_def"/>
    <property type="match status" value="1"/>
</dbReference>
<dbReference type="NCBIfam" id="NF001159">
    <property type="entry name" value="PRK00150.1-3"/>
    <property type="match status" value="1"/>
</dbReference>
<dbReference type="Pfam" id="PF01327">
    <property type="entry name" value="Pep_deformylase"/>
    <property type="match status" value="1"/>
</dbReference>
<dbReference type="NCBIfam" id="TIGR00079">
    <property type="entry name" value="pept_deformyl"/>
    <property type="match status" value="1"/>
</dbReference>
<keyword evidence="4" id="KW-1185">Reference proteome</keyword>
<protein>
    <recommendedName>
        <fullName evidence="2">Peptide deformylase</fullName>
        <shortName evidence="2">PDF</shortName>
        <ecNumber evidence="2">3.5.1.88</ecNumber>
    </recommendedName>
    <alternativeName>
        <fullName evidence="2">Polypeptide deformylase</fullName>
    </alternativeName>
</protein>
<evidence type="ECO:0000313" key="4">
    <source>
        <dbReference type="Proteomes" id="UP001615550"/>
    </source>
</evidence>
<dbReference type="InterPro" id="IPR036821">
    <property type="entry name" value="Peptide_deformylase_sf"/>
</dbReference>
<dbReference type="EMBL" id="JBGORX010000009">
    <property type="protein sequence ID" value="MFJ1269750.1"/>
    <property type="molecule type" value="Genomic_DNA"/>
</dbReference>
<feature type="binding site" evidence="2">
    <location>
        <position position="91"/>
    </location>
    <ligand>
        <name>Fe cation</name>
        <dbReference type="ChEBI" id="CHEBI:24875"/>
    </ligand>
</feature>
<dbReference type="CDD" id="cd00487">
    <property type="entry name" value="Pep_deformylase"/>
    <property type="match status" value="1"/>
</dbReference>
<comment type="function">
    <text evidence="2">Removes the formyl group from the N-terminal Met of newly synthesized proteins. Requires at least a dipeptide for an efficient rate of reaction. N-terminal L-methionine is a prerequisite for activity but the enzyme has broad specificity at other positions.</text>
</comment>
<keyword evidence="2" id="KW-0648">Protein biosynthesis</keyword>
<dbReference type="InterPro" id="IPR023635">
    <property type="entry name" value="Peptide_deformylase"/>
</dbReference>
<dbReference type="GO" id="GO:0042586">
    <property type="term" value="F:peptide deformylase activity"/>
    <property type="evidence" value="ECO:0007669"/>
    <property type="project" value="UniProtKB-EC"/>
</dbReference>
<proteinExistence type="inferred from homology"/>
<feature type="active site" evidence="2">
    <location>
        <position position="134"/>
    </location>
</feature>
<dbReference type="PANTHER" id="PTHR10458">
    <property type="entry name" value="PEPTIDE DEFORMYLASE"/>
    <property type="match status" value="1"/>
</dbReference>
<dbReference type="PRINTS" id="PR01576">
    <property type="entry name" value="PDEFORMYLASE"/>
</dbReference>
<keyword evidence="2" id="KW-0479">Metal-binding</keyword>
<reference evidence="3 4" key="1">
    <citation type="submission" date="2024-08" db="EMBL/GenBank/DDBJ databases">
        <title>Draft Genome Sequence of Legionella lytica strain DSB2004, Isolated From a Fire Sprinkler System.</title>
        <authorList>
            <person name="Everhart A.D."/>
            <person name="Kidane D.T."/>
            <person name="Farone A.L."/>
            <person name="Farone M.B."/>
        </authorList>
    </citation>
    <scope>NUCLEOTIDE SEQUENCE [LARGE SCALE GENOMIC DNA]</scope>
    <source>
        <strain evidence="3 4">DSB2004</strain>
    </source>
</reference>
<sequence length="170" mass="19041">MAIHKIRYLPDPCLREASKPVVTFDDTLQTLIEDMFDTMYDARGVGLAAVQIGIGLRLSVIDVEGDKKNQIVIINPEIIASEGEKKFDEGCLSVPGAYDTVIRAEKVTVRALDRHGKPFEIQADGLLAECLQHEIDHMNGKLFIDLLSPLKKAMARKKLDKFKRHNARKS</sequence>
<feature type="binding site" evidence="2">
    <location>
        <position position="133"/>
    </location>
    <ligand>
        <name>Fe cation</name>
        <dbReference type="ChEBI" id="CHEBI:24875"/>
    </ligand>
</feature>
<gene>
    <name evidence="2 3" type="primary">def</name>
    <name evidence="3" type="ORF">ACD661_14390</name>
</gene>
<feature type="binding site" evidence="2">
    <location>
        <position position="137"/>
    </location>
    <ligand>
        <name>Fe cation</name>
        <dbReference type="ChEBI" id="CHEBI:24875"/>
    </ligand>
</feature>
<evidence type="ECO:0000313" key="3">
    <source>
        <dbReference type="EMBL" id="MFJ1269750.1"/>
    </source>
</evidence>
<keyword evidence="2" id="KW-0408">Iron</keyword>
<evidence type="ECO:0000256" key="1">
    <source>
        <dbReference type="ARBA" id="ARBA00010759"/>
    </source>
</evidence>
<evidence type="ECO:0000256" key="2">
    <source>
        <dbReference type="HAMAP-Rule" id="MF_00163"/>
    </source>
</evidence>